<dbReference type="GO" id="GO:0006511">
    <property type="term" value="P:ubiquitin-dependent protein catabolic process"/>
    <property type="evidence" value="ECO:0007669"/>
    <property type="project" value="TreeGrafter"/>
</dbReference>
<evidence type="ECO:0000256" key="6">
    <source>
        <dbReference type="ARBA" id="ARBA00022786"/>
    </source>
</evidence>
<evidence type="ECO:0000256" key="4">
    <source>
        <dbReference type="ARBA" id="ARBA00022723"/>
    </source>
</evidence>
<evidence type="ECO:0000256" key="3">
    <source>
        <dbReference type="ARBA" id="ARBA00022679"/>
    </source>
</evidence>
<dbReference type="OMA" id="YSNWPFE"/>
<name>A0A161YG92_DAUCS</name>
<organism evidence="10 11">
    <name type="scientific">Daucus carota subsp. sativus</name>
    <name type="common">Carrot</name>
    <dbReference type="NCBI Taxonomy" id="79200"/>
    <lineage>
        <taxon>Eukaryota</taxon>
        <taxon>Viridiplantae</taxon>
        <taxon>Streptophyta</taxon>
        <taxon>Embryophyta</taxon>
        <taxon>Tracheophyta</taxon>
        <taxon>Spermatophyta</taxon>
        <taxon>Magnoliopsida</taxon>
        <taxon>eudicotyledons</taxon>
        <taxon>Gunneridae</taxon>
        <taxon>Pentapetalae</taxon>
        <taxon>asterids</taxon>
        <taxon>campanulids</taxon>
        <taxon>Apiales</taxon>
        <taxon>Apiaceae</taxon>
        <taxon>Apioideae</taxon>
        <taxon>Scandiceae</taxon>
        <taxon>Daucinae</taxon>
        <taxon>Daucus</taxon>
        <taxon>Daucus sect. Daucus</taxon>
    </lineage>
</organism>
<dbReference type="PROSITE" id="PS50089">
    <property type="entry name" value="ZF_RING_2"/>
    <property type="match status" value="1"/>
</dbReference>
<dbReference type="InterPro" id="IPR001841">
    <property type="entry name" value="Znf_RING"/>
</dbReference>
<feature type="domain" description="RING-type" evidence="9">
    <location>
        <begin position="179"/>
        <end position="220"/>
    </location>
</feature>
<reference evidence="10" key="2">
    <citation type="submission" date="2022-03" db="EMBL/GenBank/DDBJ databases">
        <title>Draft title - Genomic analysis of global carrot germplasm unveils the trajectory of domestication and the origin of high carotenoid orange carrot.</title>
        <authorList>
            <person name="Iorizzo M."/>
            <person name="Ellison S."/>
            <person name="Senalik D."/>
            <person name="Macko-Podgorni A."/>
            <person name="Grzebelus D."/>
            <person name="Bostan H."/>
            <person name="Rolling W."/>
            <person name="Curaba J."/>
            <person name="Simon P."/>
        </authorList>
    </citation>
    <scope>NUCLEOTIDE SEQUENCE</scope>
    <source>
        <tissue evidence="10">Leaf</tissue>
    </source>
</reference>
<keyword evidence="3" id="KW-0808">Transferase</keyword>
<dbReference type="SMART" id="SM00184">
    <property type="entry name" value="RING"/>
    <property type="match status" value="1"/>
</dbReference>
<sequence>MSTGGTTHWCYYCRQPVTLREQNGLCINCCGGFVQQLEDLPSPSLNVDDHNQRPGFMEAVSNFLRQQVAQRQRINISEARGRADSGTESGHFWGPWPIYSGDMPVRMPNNGGLLDLFNELLGFRRETGGDYFVGPGVEEFFEQFHVEDRRGPLPASKSAIDALPTVKVSKKDVRSDSHCAVCKEKFQVGSQAKKLPCKHIYHSDCIVPWLAQRSSCPVCRQDVTPQKPGSGNKNSNRREASGTNRQRQGPWSFLWPFRSSRSSSYHNGTAGSSSSTNHGVNHHREHFEWPVE</sequence>
<keyword evidence="6" id="KW-0833">Ubl conjugation pathway</keyword>
<dbReference type="KEGG" id="dcr:108227140"/>
<evidence type="ECO:0000256" key="8">
    <source>
        <dbReference type="SAM" id="MobiDB-lite"/>
    </source>
</evidence>
<evidence type="ECO:0000256" key="5">
    <source>
        <dbReference type="ARBA" id="ARBA00022771"/>
    </source>
</evidence>
<dbReference type="GO" id="GO:0061630">
    <property type="term" value="F:ubiquitin protein ligase activity"/>
    <property type="evidence" value="ECO:0007669"/>
    <property type="project" value="UniProtKB-EC"/>
</dbReference>
<dbReference type="SUPFAM" id="SSF57850">
    <property type="entry name" value="RING/U-box"/>
    <property type="match status" value="1"/>
</dbReference>
<evidence type="ECO:0000313" key="11">
    <source>
        <dbReference type="Proteomes" id="UP000077755"/>
    </source>
</evidence>
<evidence type="ECO:0000256" key="1">
    <source>
        <dbReference type="ARBA" id="ARBA00000900"/>
    </source>
</evidence>
<feature type="compositionally biased region" description="Polar residues" evidence="8">
    <location>
        <begin position="265"/>
        <end position="279"/>
    </location>
</feature>
<evidence type="ECO:0000313" key="10">
    <source>
        <dbReference type="EMBL" id="WOH06327.1"/>
    </source>
</evidence>
<feature type="compositionally biased region" description="Polar residues" evidence="8">
    <location>
        <begin position="223"/>
        <end position="234"/>
    </location>
</feature>
<dbReference type="GO" id="GO:0005634">
    <property type="term" value="C:nucleus"/>
    <property type="evidence" value="ECO:0007669"/>
    <property type="project" value="TreeGrafter"/>
</dbReference>
<reference evidence="10" key="1">
    <citation type="journal article" date="2016" name="Nat. Genet.">
        <title>A high-quality carrot genome assembly provides new insights into carotenoid accumulation and asterid genome evolution.</title>
        <authorList>
            <person name="Iorizzo M."/>
            <person name="Ellison S."/>
            <person name="Senalik D."/>
            <person name="Zeng P."/>
            <person name="Satapoomin P."/>
            <person name="Huang J."/>
            <person name="Bowman M."/>
            <person name="Iovene M."/>
            <person name="Sanseverino W."/>
            <person name="Cavagnaro P."/>
            <person name="Yildiz M."/>
            <person name="Macko-Podgorni A."/>
            <person name="Moranska E."/>
            <person name="Grzebelus E."/>
            <person name="Grzebelus D."/>
            <person name="Ashrafi H."/>
            <person name="Zheng Z."/>
            <person name="Cheng S."/>
            <person name="Spooner D."/>
            <person name="Van Deynze A."/>
            <person name="Simon P."/>
        </authorList>
    </citation>
    <scope>NUCLEOTIDE SEQUENCE</scope>
    <source>
        <tissue evidence="10">Leaf</tissue>
    </source>
</reference>
<dbReference type="Gramene" id="KZM92029">
    <property type="protein sequence ID" value="KZM92029"/>
    <property type="gene ID" value="DCAR_020606"/>
</dbReference>
<dbReference type="EMBL" id="CP093348">
    <property type="protein sequence ID" value="WOH06327.1"/>
    <property type="molecule type" value="Genomic_DNA"/>
</dbReference>
<dbReference type="PANTHER" id="PTHR45931">
    <property type="entry name" value="SI:CH211-59O9.10"/>
    <property type="match status" value="1"/>
</dbReference>
<dbReference type="EC" id="2.3.2.27" evidence="2"/>
<dbReference type="Proteomes" id="UP000077755">
    <property type="component" value="Chromosome 6"/>
</dbReference>
<keyword evidence="4" id="KW-0479">Metal-binding</keyword>
<accession>A0A161YG92</accession>
<evidence type="ECO:0000256" key="7">
    <source>
        <dbReference type="ARBA" id="ARBA00022833"/>
    </source>
</evidence>
<dbReference type="Pfam" id="PF13639">
    <property type="entry name" value="zf-RING_2"/>
    <property type="match status" value="1"/>
</dbReference>
<dbReference type="InterPro" id="IPR013083">
    <property type="entry name" value="Znf_RING/FYVE/PHD"/>
</dbReference>
<gene>
    <name evidence="10" type="ORF">DCAR_0625752</name>
</gene>
<evidence type="ECO:0000259" key="9">
    <source>
        <dbReference type="PROSITE" id="PS50089"/>
    </source>
</evidence>
<keyword evidence="5" id="KW-0863">Zinc-finger</keyword>
<keyword evidence="7" id="KW-0862">Zinc</keyword>
<dbReference type="Gene3D" id="3.30.40.10">
    <property type="entry name" value="Zinc/RING finger domain, C3HC4 (zinc finger)"/>
    <property type="match status" value="1"/>
</dbReference>
<dbReference type="AlphaFoldDB" id="A0A161YG92"/>
<dbReference type="FunFam" id="3.30.40.10:FF:000022">
    <property type="entry name" value="E3 ubiquitin-protein ligase RING1-like"/>
    <property type="match status" value="1"/>
</dbReference>
<comment type="catalytic activity">
    <reaction evidence="1">
        <text>S-ubiquitinyl-[E2 ubiquitin-conjugating enzyme]-L-cysteine + [acceptor protein]-L-lysine = [E2 ubiquitin-conjugating enzyme]-L-cysteine + N(6)-ubiquitinyl-[acceptor protein]-L-lysine.</text>
        <dbReference type="EC" id="2.3.2.27"/>
    </reaction>
</comment>
<evidence type="ECO:0000256" key="2">
    <source>
        <dbReference type="ARBA" id="ARBA00012483"/>
    </source>
</evidence>
<feature type="region of interest" description="Disordered" evidence="8">
    <location>
        <begin position="265"/>
        <end position="292"/>
    </location>
</feature>
<proteinExistence type="predicted"/>
<protein>
    <recommendedName>
        <fullName evidence="2">RING-type E3 ubiquitin transferase</fullName>
        <ecNumber evidence="2">2.3.2.27</ecNumber>
    </recommendedName>
</protein>
<dbReference type="InterPro" id="IPR051834">
    <property type="entry name" value="RING_finger_E3_ligase"/>
</dbReference>
<dbReference type="OrthoDB" id="8062037at2759"/>
<feature type="region of interest" description="Disordered" evidence="8">
    <location>
        <begin position="223"/>
        <end position="250"/>
    </location>
</feature>
<dbReference type="GO" id="GO:0008270">
    <property type="term" value="F:zinc ion binding"/>
    <property type="evidence" value="ECO:0007669"/>
    <property type="project" value="UniProtKB-KW"/>
</dbReference>
<keyword evidence="11" id="KW-1185">Reference proteome</keyword>
<dbReference type="PANTHER" id="PTHR45931:SF3">
    <property type="entry name" value="RING ZINC FINGER-CONTAINING PROTEIN"/>
    <property type="match status" value="1"/>
</dbReference>